<reference evidence="3" key="1">
    <citation type="submission" date="2017-02" db="EMBL/GenBank/DDBJ databases">
        <authorList>
            <person name="Tafer H."/>
            <person name="Lopandic K."/>
        </authorList>
    </citation>
    <scope>NUCLEOTIDE SEQUENCE [LARGE SCALE GENOMIC DNA]</scope>
    <source>
        <strain evidence="3">CBS 366.77</strain>
    </source>
</reference>
<sequence length="886" mass="98471">MTETGLFADSKMSSDLDSTSDEEFVSSASTASGELDEQPIPTGNLQQHPTPLQLRSKQTASSTSLVKEHASSGSPQDGRNSPGMANRRLHLLDLPMDILKEIIKEVGANPSALACSALHSLAIPHMYSRFDIVWPDTISSADHPAGVDALSYGLATLVMGENVFHELPNQSYSHLCPHCGCNEHHLSSGSPIETVNRRVRRGNYYAQYTRKFSVGNGPIVWVQEYSVTKETGKMLGTLVALAVARMVNLESFIWDMPTGVLRDVWIALASLADRPGRECRLEKVWVRWHDNSEHLRTVSSTPVTSSLALPGEHSGSASANTSSLFQRYGHVEYPNLSLLPPLKSLSVLDIDEPSYIEEMGVLVDRSWDRLKELRIGISLKVYKSDWLKPIGDDWSGHQEAPAIGSRVPGWPRVGGVLGILSKKSKTLHTSSAACEGSSKADEVHQISSHSTEEETLQHDPAQALSEVGVSNGAQVPVVKSSGIVNDSDAAGPASQVDVAINIPETKSPLKPSVRSFESSSTSVPYEERAHRKLRLETLELERVHLSIPVMLRVFDWTRITRLTILRCEEHEKLWRSLRRHYTPSASLRPTPGKALGLKQDKGKSSPGEFPLRIKHLHTDAVSHSLLLFIKDAIAPNTLENLILQEAPLYESIVTIDAIYRNVIRKHRLSLRKLLVDSSDRFTSAGDMHITHWRRWIFTREIISFITSGRMPQLRELGMVMDSKDWHFFLQRLPCIPQLRALYIPHINHHIYGDPKELALQILDVVSIRPDVGITYLGIQSKCYEILEKRNGDKDEEFDGSDSSHSGVLHPSGGDVTESENDDDSDEDIQIGNTVETQSVLSADETDLSDGEDSESDISKPQTTFRLREILFYDDKITIFKARHGVL</sequence>
<dbReference type="EMBL" id="MVGC01000571">
    <property type="protein sequence ID" value="RJE18351.1"/>
    <property type="molecule type" value="Genomic_DNA"/>
</dbReference>
<gene>
    <name evidence="2" type="ORF">PHISCL_09310</name>
</gene>
<feature type="compositionally biased region" description="Acidic residues" evidence="1">
    <location>
        <begin position="843"/>
        <end position="855"/>
    </location>
</feature>
<comment type="caution">
    <text evidence="2">The sequence shown here is derived from an EMBL/GenBank/DDBJ whole genome shotgun (WGS) entry which is preliminary data.</text>
</comment>
<protein>
    <submittedName>
        <fullName evidence="2">F-box domain-containing protein</fullName>
    </submittedName>
</protein>
<feature type="region of interest" description="Disordered" evidence="1">
    <location>
        <begin position="793"/>
        <end position="859"/>
    </location>
</feature>
<dbReference type="STRING" id="2070753.A0A3A2ZMJ9"/>
<accession>A0A3A2ZMJ9</accession>
<evidence type="ECO:0000313" key="2">
    <source>
        <dbReference type="EMBL" id="RJE18351.1"/>
    </source>
</evidence>
<proteinExistence type="predicted"/>
<dbReference type="OrthoDB" id="3199516at2759"/>
<organism evidence="2 3">
    <name type="scientific">Aspergillus sclerotialis</name>
    <dbReference type="NCBI Taxonomy" id="2070753"/>
    <lineage>
        <taxon>Eukaryota</taxon>
        <taxon>Fungi</taxon>
        <taxon>Dikarya</taxon>
        <taxon>Ascomycota</taxon>
        <taxon>Pezizomycotina</taxon>
        <taxon>Eurotiomycetes</taxon>
        <taxon>Eurotiomycetidae</taxon>
        <taxon>Eurotiales</taxon>
        <taxon>Aspergillaceae</taxon>
        <taxon>Aspergillus</taxon>
        <taxon>Aspergillus subgen. Polypaecilum</taxon>
    </lineage>
</organism>
<feature type="compositionally biased region" description="Polar residues" evidence="1">
    <location>
        <begin position="41"/>
        <end position="79"/>
    </location>
</feature>
<evidence type="ECO:0000256" key="1">
    <source>
        <dbReference type="SAM" id="MobiDB-lite"/>
    </source>
</evidence>
<name>A0A3A2ZMJ9_9EURO</name>
<feature type="compositionally biased region" description="Basic and acidic residues" evidence="1">
    <location>
        <begin position="438"/>
        <end position="457"/>
    </location>
</feature>
<evidence type="ECO:0000313" key="3">
    <source>
        <dbReference type="Proteomes" id="UP000266188"/>
    </source>
</evidence>
<feature type="region of interest" description="Disordered" evidence="1">
    <location>
        <begin position="430"/>
        <end position="459"/>
    </location>
</feature>
<feature type="region of interest" description="Disordered" evidence="1">
    <location>
        <begin position="1"/>
        <end position="85"/>
    </location>
</feature>
<feature type="compositionally biased region" description="Polar residues" evidence="1">
    <location>
        <begin position="830"/>
        <end position="840"/>
    </location>
</feature>
<feature type="compositionally biased region" description="Acidic residues" evidence="1">
    <location>
        <begin position="816"/>
        <end position="828"/>
    </location>
</feature>
<dbReference type="AlphaFoldDB" id="A0A3A2ZMJ9"/>
<dbReference type="Proteomes" id="UP000266188">
    <property type="component" value="Unassembled WGS sequence"/>
</dbReference>
<keyword evidence="3" id="KW-1185">Reference proteome</keyword>